<dbReference type="AlphaFoldDB" id="A0A929RNZ9"/>
<evidence type="ECO:0000313" key="2">
    <source>
        <dbReference type="Proteomes" id="UP000759246"/>
    </source>
</evidence>
<accession>A0A929RNZ9</accession>
<dbReference type="InterPro" id="IPR023137">
    <property type="entry name" value="BrxA_sf"/>
</dbReference>
<comment type="caution">
    <text evidence="1">The sequence shown here is derived from an EMBL/GenBank/DDBJ whole genome shotgun (WGS) entry which is preliminary data.</text>
</comment>
<protein>
    <submittedName>
        <fullName evidence="1">DUF1819 family protein</fullName>
    </submittedName>
</protein>
<dbReference type="InterPro" id="IPR014948">
    <property type="entry name" value="BrxA"/>
</dbReference>
<evidence type="ECO:0000313" key="1">
    <source>
        <dbReference type="EMBL" id="MBF0966452.1"/>
    </source>
</evidence>
<dbReference type="Pfam" id="PF08849">
    <property type="entry name" value="BrxA"/>
    <property type="match status" value="1"/>
</dbReference>
<reference evidence="1" key="1">
    <citation type="submission" date="2020-04" db="EMBL/GenBank/DDBJ databases">
        <title>Deep metagenomics examines the oral microbiome during advanced dental caries in children, revealing novel taxa and co-occurrences with host molecules.</title>
        <authorList>
            <person name="Baker J.L."/>
            <person name="Morton J.T."/>
            <person name="Dinis M."/>
            <person name="Alvarez R."/>
            <person name="Tran N.C."/>
            <person name="Knight R."/>
            <person name="Edlund A."/>
        </authorList>
    </citation>
    <scope>NUCLEOTIDE SEQUENCE</scope>
    <source>
        <strain evidence="1">JCVI_30_bin.13</strain>
    </source>
</reference>
<sequence length="206" mass="22649">MSDRRLASTITVGGATNAGTFEAAELMAAGMSAREASDVLFEQNLVVAGSESTRRRLASATTKHLSFLEDDALRFVASREYGWELVMWLALVTESYVFAACAREVAWPRLVVDEAPLTSSDIDDFVERQRRVDPAMSTLTVKSGQKVRSVFLRCMRDVGFIDEAGVGLPIMVPVGVARLVNAAPQPWGWPTRESFPVAQFQFDVLD</sequence>
<proteinExistence type="predicted"/>
<dbReference type="EMBL" id="JABZGF010000115">
    <property type="protein sequence ID" value="MBF0966452.1"/>
    <property type="molecule type" value="Genomic_DNA"/>
</dbReference>
<dbReference type="Proteomes" id="UP000759246">
    <property type="component" value="Unassembled WGS sequence"/>
</dbReference>
<name>A0A929RNZ9_9ACTO</name>
<organism evidence="1 2">
    <name type="scientific">Actinomyces bouchesdurhonensis</name>
    <dbReference type="NCBI Taxonomy" id="1852361"/>
    <lineage>
        <taxon>Bacteria</taxon>
        <taxon>Bacillati</taxon>
        <taxon>Actinomycetota</taxon>
        <taxon>Actinomycetes</taxon>
        <taxon>Actinomycetales</taxon>
        <taxon>Actinomycetaceae</taxon>
        <taxon>Actinomyces</taxon>
    </lineage>
</organism>
<dbReference type="Gene3D" id="1.10.3540.10">
    <property type="entry name" value="uncharacterized protein from magnetospirillum magneticum domain"/>
    <property type="match status" value="1"/>
</dbReference>
<gene>
    <name evidence="1" type="ORF">HXK09_04725</name>
</gene>